<keyword evidence="4" id="KW-0863">Zinc-finger</keyword>
<evidence type="ECO:0000256" key="5">
    <source>
        <dbReference type="ARBA" id="ARBA00022786"/>
    </source>
</evidence>
<keyword evidence="5" id="KW-0833">Ubl conjugation pathway</keyword>
<feature type="compositionally biased region" description="Gly residues" evidence="7">
    <location>
        <begin position="437"/>
        <end position="447"/>
    </location>
</feature>
<dbReference type="Gene3D" id="1.20.120.1750">
    <property type="match status" value="1"/>
</dbReference>
<name>A0A6G1GNR4_9PEZI</name>
<evidence type="ECO:0000256" key="1">
    <source>
        <dbReference type="ARBA" id="ARBA00022679"/>
    </source>
</evidence>
<reference evidence="9" key="1">
    <citation type="journal article" date="2020" name="Stud. Mycol.">
        <title>101 Dothideomycetes genomes: a test case for predicting lifestyles and emergence of pathogens.</title>
        <authorList>
            <person name="Haridas S."/>
            <person name="Albert R."/>
            <person name="Binder M."/>
            <person name="Bloem J."/>
            <person name="Labutti K."/>
            <person name="Salamov A."/>
            <person name="Andreopoulos B."/>
            <person name="Baker S."/>
            <person name="Barry K."/>
            <person name="Bills G."/>
            <person name="Bluhm B."/>
            <person name="Cannon C."/>
            <person name="Castanera R."/>
            <person name="Culley D."/>
            <person name="Daum C."/>
            <person name="Ezra D."/>
            <person name="Gonzalez J."/>
            <person name="Henrissat B."/>
            <person name="Kuo A."/>
            <person name="Liang C."/>
            <person name="Lipzen A."/>
            <person name="Lutzoni F."/>
            <person name="Magnuson J."/>
            <person name="Mondo S."/>
            <person name="Nolan M."/>
            <person name="Ohm R."/>
            <person name="Pangilinan J."/>
            <person name="Park H.-J."/>
            <person name="Ramirez L."/>
            <person name="Alfaro M."/>
            <person name="Sun H."/>
            <person name="Tritt A."/>
            <person name="Yoshinaga Y."/>
            <person name="Zwiers L.-H."/>
            <person name="Turgeon B."/>
            <person name="Goodwin S."/>
            <person name="Spatafora J."/>
            <person name="Crous P."/>
            <person name="Grigoriev I."/>
        </authorList>
    </citation>
    <scope>NUCLEOTIDE SEQUENCE</scope>
    <source>
        <strain evidence="9">CBS 113979</strain>
    </source>
</reference>
<dbReference type="AlphaFoldDB" id="A0A6G1GNR4"/>
<keyword evidence="1" id="KW-0808">Transferase</keyword>
<evidence type="ECO:0000259" key="8">
    <source>
        <dbReference type="PROSITE" id="PS51873"/>
    </source>
</evidence>
<dbReference type="GO" id="GO:0016567">
    <property type="term" value="P:protein ubiquitination"/>
    <property type="evidence" value="ECO:0007669"/>
    <property type="project" value="InterPro"/>
</dbReference>
<evidence type="ECO:0000256" key="6">
    <source>
        <dbReference type="ARBA" id="ARBA00022833"/>
    </source>
</evidence>
<dbReference type="OrthoDB" id="9977870at2759"/>
<keyword evidence="6" id="KW-0862">Zinc</keyword>
<evidence type="ECO:0000256" key="2">
    <source>
        <dbReference type="ARBA" id="ARBA00022723"/>
    </source>
</evidence>
<evidence type="ECO:0000256" key="4">
    <source>
        <dbReference type="ARBA" id="ARBA00022771"/>
    </source>
</evidence>
<gene>
    <name evidence="9" type="ORF">K402DRAFT_194436</name>
</gene>
<dbReference type="InterPro" id="IPR044066">
    <property type="entry name" value="TRIAD_supradom"/>
</dbReference>
<dbReference type="CDD" id="cd20336">
    <property type="entry name" value="Rcat_RBR"/>
    <property type="match status" value="1"/>
</dbReference>
<organism evidence="9 10">
    <name type="scientific">Aulographum hederae CBS 113979</name>
    <dbReference type="NCBI Taxonomy" id="1176131"/>
    <lineage>
        <taxon>Eukaryota</taxon>
        <taxon>Fungi</taxon>
        <taxon>Dikarya</taxon>
        <taxon>Ascomycota</taxon>
        <taxon>Pezizomycotina</taxon>
        <taxon>Dothideomycetes</taxon>
        <taxon>Pleosporomycetidae</taxon>
        <taxon>Aulographales</taxon>
        <taxon>Aulographaceae</taxon>
    </lineage>
</organism>
<keyword evidence="3" id="KW-0677">Repeat</keyword>
<keyword evidence="2" id="KW-0479">Metal-binding</keyword>
<dbReference type="Proteomes" id="UP000800041">
    <property type="component" value="Unassembled WGS sequence"/>
</dbReference>
<dbReference type="GO" id="GO:0008270">
    <property type="term" value="F:zinc ion binding"/>
    <property type="evidence" value="ECO:0007669"/>
    <property type="project" value="UniProtKB-KW"/>
</dbReference>
<evidence type="ECO:0000313" key="10">
    <source>
        <dbReference type="Proteomes" id="UP000800041"/>
    </source>
</evidence>
<feature type="region of interest" description="Disordered" evidence="7">
    <location>
        <begin position="424"/>
        <end position="447"/>
    </location>
</feature>
<accession>A0A6G1GNR4</accession>
<proteinExistence type="predicted"/>
<dbReference type="InterPro" id="IPR031127">
    <property type="entry name" value="E3_UB_ligase_RBR"/>
</dbReference>
<feature type="domain" description="RING-type" evidence="8">
    <location>
        <begin position="1"/>
        <end position="208"/>
    </location>
</feature>
<dbReference type="GO" id="GO:0004842">
    <property type="term" value="F:ubiquitin-protein transferase activity"/>
    <property type="evidence" value="ECO:0007669"/>
    <property type="project" value="InterPro"/>
</dbReference>
<evidence type="ECO:0000256" key="7">
    <source>
        <dbReference type="SAM" id="MobiDB-lite"/>
    </source>
</evidence>
<evidence type="ECO:0000256" key="3">
    <source>
        <dbReference type="ARBA" id="ARBA00022737"/>
    </source>
</evidence>
<dbReference type="SUPFAM" id="SSF57850">
    <property type="entry name" value="RING/U-box"/>
    <property type="match status" value="1"/>
</dbReference>
<evidence type="ECO:0000313" key="9">
    <source>
        <dbReference type="EMBL" id="KAF1982593.1"/>
    </source>
</evidence>
<dbReference type="PROSITE" id="PS51873">
    <property type="entry name" value="TRIAD"/>
    <property type="match status" value="1"/>
</dbReference>
<dbReference type="PANTHER" id="PTHR11685">
    <property type="entry name" value="RBR FAMILY RING FINGER AND IBR DOMAIN-CONTAINING"/>
    <property type="match status" value="1"/>
</dbReference>
<sequence>MPQTCFTCLDELDDGIPTCDSHHVCQSCLLFIYQRMILSEVRFNNSRCCNFSRLQQIDRFAEHLPAELVAAFKVKDAEYKIPVMRRLYCSNVMCADFLGSRFQVHRPDTLIEGRVRCGECGKNTCPECRGEADGKLHVCVAEQEPTRDLDYGPNNRIKRCPKCKGAYELREACNHITCPLCKIEWCFVCVTETTWACGCQLYGDPEYNDKGYEVYRGIHRDTGMDRYNYNVYGIDSKGRHNFPANPWQRNKAGTRSRWVLSEAQYHIYRDFQRRAAKGEIITVHTQDKERAVEALTEERAMDMILPQPVGRAQWRPGPTEAEELASRADGSQFMWRDGHGSRGHLPVYGMQMRSGRHNFVDGNDGEGEGGGIDWDNNVQSWDEAAIRTRAVGPAAEAFYALGGNLANFDVRMFDVANAGLNPQNWAQTAQGPRNAGGNAGGNVGGDN</sequence>
<dbReference type="EMBL" id="ML977183">
    <property type="protein sequence ID" value="KAF1982593.1"/>
    <property type="molecule type" value="Genomic_DNA"/>
</dbReference>
<protein>
    <recommendedName>
        <fullName evidence="8">RING-type domain-containing protein</fullName>
    </recommendedName>
</protein>
<dbReference type="Pfam" id="PF22191">
    <property type="entry name" value="IBR_1"/>
    <property type="match status" value="1"/>
</dbReference>
<keyword evidence="10" id="KW-1185">Reference proteome</keyword>